<comment type="cofactor">
    <cofactor evidence="10">
        <name>Mn(2+)</name>
        <dbReference type="ChEBI" id="CHEBI:29035"/>
    </cofactor>
    <text evidence="10">Binds 1 Mn(2+) ion per subunit.</text>
</comment>
<dbReference type="SUPFAM" id="SSF53795">
    <property type="entry name" value="PEP carboxykinase-like"/>
    <property type="match status" value="1"/>
</dbReference>
<keyword evidence="12" id="KW-1185">Reference proteome</keyword>
<dbReference type="Gene3D" id="3.40.449.10">
    <property type="entry name" value="Phosphoenolpyruvate Carboxykinase, domain 1"/>
    <property type="match status" value="1"/>
</dbReference>
<comment type="similarity">
    <text evidence="2 10">Belongs to the phosphoenolpyruvate carboxykinase (ATP) family.</text>
</comment>
<dbReference type="EMBL" id="JAKEVY010000002">
    <property type="protein sequence ID" value="MCF1714378.1"/>
    <property type="molecule type" value="Genomic_DNA"/>
</dbReference>
<dbReference type="PIRSF" id="PIRSF006294">
    <property type="entry name" value="PEP_crbxkin"/>
    <property type="match status" value="1"/>
</dbReference>
<dbReference type="Gene3D" id="3.90.228.20">
    <property type="match status" value="1"/>
</dbReference>
<dbReference type="CDD" id="cd00484">
    <property type="entry name" value="PEPCK_ATP"/>
    <property type="match status" value="1"/>
</dbReference>
<evidence type="ECO:0000313" key="12">
    <source>
        <dbReference type="Proteomes" id="UP001200145"/>
    </source>
</evidence>
<dbReference type="GO" id="GO:0004612">
    <property type="term" value="F:phosphoenolpyruvate carboxykinase (ATP) activity"/>
    <property type="evidence" value="ECO:0007669"/>
    <property type="project" value="UniProtKB-EC"/>
</dbReference>
<keyword evidence="10" id="KW-0963">Cytoplasm</keyword>
<feature type="binding site" evidence="10">
    <location>
        <position position="197"/>
    </location>
    <ligand>
        <name>substrate</name>
    </ligand>
</feature>
<evidence type="ECO:0000313" key="11">
    <source>
        <dbReference type="EMBL" id="MCF1714378.1"/>
    </source>
</evidence>
<evidence type="ECO:0000256" key="10">
    <source>
        <dbReference type="HAMAP-Rule" id="MF_00453"/>
    </source>
</evidence>
<evidence type="ECO:0000256" key="6">
    <source>
        <dbReference type="ARBA" id="ARBA00022793"/>
    </source>
</evidence>
<dbReference type="Proteomes" id="UP001200145">
    <property type="component" value="Unassembled WGS sequence"/>
</dbReference>
<dbReference type="RefSeq" id="WP_234864998.1">
    <property type="nucleotide sequence ID" value="NZ_JAKEVY010000002.1"/>
</dbReference>
<evidence type="ECO:0000256" key="9">
    <source>
        <dbReference type="ARBA" id="ARBA00047371"/>
    </source>
</evidence>
<feature type="binding site" evidence="10">
    <location>
        <position position="203"/>
    </location>
    <ligand>
        <name>ATP</name>
        <dbReference type="ChEBI" id="CHEBI:30616"/>
    </ligand>
</feature>
<accession>A0ABS9BGW5</accession>
<feature type="binding site" evidence="10">
    <location>
        <position position="288"/>
    </location>
    <ligand>
        <name>ATP</name>
        <dbReference type="ChEBI" id="CHEBI:30616"/>
    </ligand>
</feature>
<evidence type="ECO:0000256" key="7">
    <source>
        <dbReference type="ARBA" id="ARBA00022840"/>
    </source>
</evidence>
<feature type="binding site" evidence="10">
    <location>
        <position position="223"/>
    </location>
    <ligand>
        <name>Mn(2+)</name>
        <dbReference type="ChEBI" id="CHEBI:29035"/>
    </ligand>
</feature>
<dbReference type="NCBIfam" id="NF006820">
    <property type="entry name" value="PRK09344.1-2"/>
    <property type="match status" value="1"/>
</dbReference>
<dbReference type="EC" id="4.1.1.49" evidence="3 10"/>
<evidence type="ECO:0000256" key="1">
    <source>
        <dbReference type="ARBA" id="ARBA00004742"/>
    </source>
</evidence>
<name>A0ABS9BGW5_9BACT</name>
<feature type="binding site" evidence="10">
    <location>
        <position position="203"/>
    </location>
    <ligand>
        <name>substrate</name>
    </ligand>
</feature>
<keyword evidence="10" id="KW-0479">Metal-binding</keyword>
<keyword evidence="10" id="KW-0464">Manganese</keyword>
<feature type="binding site" evidence="10">
    <location>
        <position position="260"/>
    </location>
    <ligand>
        <name>Mn(2+)</name>
        <dbReference type="ChEBI" id="CHEBI:29035"/>
    </ligand>
</feature>
<dbReference type="SUPFAM" id="SSF68923">
    <property type="entry name" value="PEP carboxykinase N-terminal domain"/>
    <property type="match status" value="1"/>
</dbReference>
<feature type="binding site" evidence="10">
    <location>
        <position position="203"/>
    </location>
    <ligand>
        <name>Mn(2+)</name>
        <dbReference type="ChEBI" id="CHEBI:29035"/>
    </ligand>
</feature>
<dbReference type="HAMAP" id="MF_00453">
    <property type="entry name" value="PEPCK_ATP"/>
    <property type="match status" value="1"/>
</dbReference>
<protein>
    <recommendedName>
        <fullName evidence="3 10">Phosphoenolpyruvate carboxykinase (ATP)</fullName>
        <shortName evidence="10">PCK</shortName>
        <shortName evidence="10">PEP carboxykinase</shortName>
        <shortName evidence="10">PEPCK</shortName>
        <ecNumber evidence="3 10">4.1.1.49</ecNumber>
    </recommendedName>
</protein>
<dbReference type="NCBIfam" id="TIGR00224">
    <property type="entry name" value="pckA"/>
    <property type="match status" value="1"/>
</dbReference>
<comment type="caution">
    <text evidence="11">The sequence shown here is derived from an EMBL/GenBank/DDBJ whole genome shotgun (WGS) entry which is preliminary data.</text>
</comment>
<feature type="binding site" evidence="10">
    <location>
        <position position="450"/>
    </location>
    <ligand>
        <name>ATP</name>
        <dbReference type="ChEBI" id="CHEBI:30616"/>
    </ligand>
</feature>
<feature type="binding site" evidence="10">
    <location>
        <position position="61"/>
    </location>
    <ligand>
        <name>substrate</name>
    </ligand>
</feature>
<dbReference type="NCBIfam" id="NF006821">
    <property type="entry name" value="PRK09344.1-3"/>
    <property type="match status" value="1"/>
</dbReference>
<keyword evidence="5 10" id="KW-0547">Nucleotide-binding</keyword>
<evidence type="ECO:0000256" key="5">
    <source>
        <dbReference type="ARBA" id="ARBA00022741"/>
    </source>
</evidence>
<feature type="binding site" evidence="10">
    <location>
        <begin position="444"/>
        <end position="445"/>
    </location>
    <ligand>
        <name>ATP</name>
        <dbReference type="ChEBI" id="CHEBI:30616"/>
    </ligand>
</feature>
<gene>
    <name evidence="10 11" type="primary">pckA</name>
    <name evidence="11" type="ORF">L0U88_07035</name>
</gene>
<comment type="function">
    <text evidence="10">Involved in the gluconeogenesis. Catalyzes the conversion of oxaloacetate (OAA) to phosphoenolpyruvate (PEP) through direct phosphoryl transfer between the nucleoside triphosphate and OAA.</text>
</comment>
<keyword evidence="4 10" id="KW-0312">Gluconeogenesis</keyword>
<feature type="binding site" evidence="10">
    <location>
        <position position="325"/>
    </location>
    <ligand>
        <name>ATP</name>
        <dbReference type="ChEBI" id="CHEBI:30616"/>
    </ligand>
</feature>
<keyword evidence="8 10" id="KW-0456">Lyase</keyword>
<dbReference type="InterPro" id="IPR001272">
    <property type="entry name" value="PEP_carboxykinase_ATP"/>
</dbReference>
<dbReference type="InterPro" id="IPR008210">
    <property type="entry name" value="PEP_carboxykinase_N"/>
</dbReference>
<dbReference type="PANTHER" id="PTHR30031">
    <property type="entry name" value="PHOSPHOENOLPYRUVATE CARBOXYKINASE ATP"/>
    <property type="match status" value="1"/>
</dbReference>
<evidence type="ECO:0000256" key="3">
    <source>
        <dbReference type="ARBA" id="ARBA00012363"/>
    </source>
</evidence>
<comment type="catalytic activity">
    <reaction evidence="9 10">
        <text>oxaloacetate + ATP = phosphoenolpyruvate + ADP + CO2</text>
        <dbReference type="Rhea" id="RHEA:18617"/>
        <dbReference type="ChEBI" id="CHEBI:16452"/>
        <dbReference type="ChEBI" id="CHEBI:16526"/>
        <dbReference type="ChEBI" id="CHEBI:30616"/>
        <dbReference type="ChEBI" id="CHEBI:58702"/>
        <dbReference type="ChEBI" id="CHEBI:456216"/>
        <dbReference type="EC" id="4.1.1.49"/>
    </reaction>
</comment>
<dbReference type="Pfam" id="PF01293">
    <property type="entry name" value="PEPCK_ATP"/>
    <property type="match status" value="1"/>
</dbReference>
<feature type="binding site" evidence="10">
    <location>
        <position position="223"/>
    </location>
    <ligand>
        <name>ATP</name>
        <dbReference type="ChEBI" id="CHEBI:30616"/>
    </ligand>
</feature>
<reference evidence="11 12" key="1">
    <citation type="submission" date="2022-01" db="EMBL/GenBank/DDBJ databases">
        <title>Flavihumibacter sp. nov., isolated from sediment of a river.</title>
        <authorList>
            <person name="Liu H."/>
        </authorList>
    </citation>
    <scope>NUCLEOTIDE SEQUENCE [LARGE SCALE GENOMIC DNA]</scope>
    <source>
        <strain evidence="11 12">RY-1</strain>
    </source>
</reference>
<evidence type="ECO:0000256" key="8">
    <source>
        <dbReference type="ARBA" id="ARBA00023239"/>
    </source>
</evidence>
<sequence length="536" mass="59241">MSVPTIFFPGDQLISMGLKLSDQVHYQSEPEELVEDTLRLDQGILNDTGALVIETGEFTGRSPKDKFIVQDEISEGAVHWNEFNLPIHEEYFFAVKKQITDYLSERPEIWVRDAFACADPRYRMAIRVVNEHPAINLFAYNMFIRPTEEELENFEPEWTILSAPGLKLDPVVSGTRQHNAAIISFKYKTVLIAGTGYTGETKKGIFTVLNFILPKDHNVLSMHCSANMGEQGDTALFFGLSGTGKTTLSADPARRLIGDDEHGWSDTTIFNFEGGCYAKCINLSEEKEPQIFSAIRPGALVENTRFYPGTRTINFDDGSITENTRVSYPLDYISNALEPSVGPAPKNIFFLTCDAYGVLPPISRLSPEQAMYQFISGYTAKVAGTEAGVTEPKATFSACFGAPFIPLHPALYAEMLGEKLRSGEVNVWMVNTGWTGGPYGIGNRIKLGYTRAMISAALDGSLDAVETVVHPVFGMKMPVRCAGVPSELLDPRKTWADPAAYDEKAEELAKRFINNFKKYEAGTPASILAAGPKLRF</sequence>
<comment type="subcellular location">
    <subcellularLocation>
        <location evidence="10">Cytoplasm</location>
    </subcellularLocation>
</comment>
<evidence type="ECO:0000256" key="4">
    <source>
        <dbReference type="ARBA" id="ARBA00022432"/>
    </source>
</evidence>
<feature type="binding site" evidence="10">
    <location>
        <begin position="239"/>
        <end position="247"/>
    </location>
    <ligand>
        <name>ATP</name>
        <dbReference type="ChEBI" id="CHEBI:30616"/>
    </ligand>
</feature>
<evidence type="ECO:0000256" key="2">
    <source>
        <dbReference type="ARBA" id="ARBA00006052"/>
    </source>
</evidence>
<keyword evidence="7 10" id="KW-0067">ATP-binding</keyword>
<dbReference type="InterPro" id="IPR013035">
    <property type="entry name" value="PEP_carboxykinase_C"/>
</dbReference>
<keyword evidence="6 10" id="KW-0210">Decarboxylase</keyword>
<feature type="binding site" evidence="10">
    <location>
        <position position="325"/>
    </location>
    <ligand>
        <name>substrate</name>
    </ligand>
</feature>
<dbReference type="PANTHER" id="PTHR30031:SF0">
    <property type="entry name" value="PHOSPHOENOLPYRUVATE CARBOXYKINASE (ATP)"/>
    <property type="match status" value="1"/>
</dbReference>
<organism evidence="11 12">
    <name type="scientific">Flavihumibacter fluminis</name>
    <dbReference type="NCBI Taxonomy" id="2909236"/>
    <lineage>
        <taxon>Bacteria</taxon>
        <taxon>Pseudomonadati</taxon>
        <taxon>Bacteroidota</taxon>
        <taxon>Chitinophagia</taxon>
        <taxon>Chitinophagales</taxon>
        <taxon>Chitinophagaceae</taxon>
        <taxon>Flavihumibacter</taxon>
    </lineage>
</organism>
<comment type="pathway">
    <text evidence="1 10">Carbohydrate biosynthesis; gluconeogenesis.</text>
</comment>
<dbReference type="Gene3D" id="2.170.8.10">
    <property type="entry name" value="Phosphoenolpyruvate Carboxykinase, domain 2"/>
    <property type="match status" value="1"/>
</dbReference>
<proteinExistence type="inferred from homology"/>